<dbReference type="EMBL" id="JACHMX010000001">
    <property type="protein sequence ID" value="MBB5850895.1"/>
    <property type="molecule type" value="Genomic_DNA"/>
</dbReference>
<comment type="caution">
    <text evidence="2">The sequence shown here is derived from an EMBL/GenBank/DDBJ whole genome shotgun (WGS) entry which is preliminary data.</text>
</comment>
<accession>A0A841AWZ2</accession>
<protein>
    <recommendedName>
        <fullName evidence="4">DUF5005 domain-containing protein</fullName>
    </recommendedName>
</protein>
<proteinExistence type="predicted"/>
<feature type="signal peptide" evidence="1">
    <location>
        <begin position="1"/>
        <end position="27"/>
    </location>
</feature>
<dbReference type="RefSeq" id="WP_184892236.1">
    <property type="nucleotide sequence ID" value="NZ_JACHMX010000001.1"/>
</dbReference>
<dbReference type="Proteomes" id="UP000580861">
    <property type="component" value="Unassembled WGS sequence"/>
</dbReference>
<evidence type="ECO:0000256" key="1">
    <source>
        <dbReference type="SAM" id="SignalP"/>
    </source>
</evidence>
<dbReference type="AlphaFoldDB" id="A0A841AWZ2"/>
<sequence length="366" mass="39358">MRRPSRILVVALLLLSAMMASSGIAPAPRPEAPAAGLNELWSRYGDQGGHWTGGDRTVSVPLPDGRTAWLFSDTFLGKVNPDHSRPPDSPIARNTLVVQRADGTLGETLHGGTAEDPEPLIGLAGSGEHYWVGDGVVEGDVLRVLYNRYRTTGPGGLDFRGTGTSLATFRLPALTPSELLVIPVGDQVAWGSELLENGGYTYVYGADQGHLRLARVPIGGLRGPWQFWSGFGWSSREEDSVRMLSGIGTAFSVTRVGGEYVLITMDTSPGFSPVMLAYTASTPTGPFGAPVVLHRAPEASDRRIVYDATAHPQLSRPGKLTVSYNVNSLDHGDNIADVRIYRPRFVEVDWPRPPRSDGPFAARSSS</sequence>
<evidence type="ECO:0000313" key="2">
    <source>
        <dbReference type="EMBL" id="MBB5850895.1"/>
    </source>
</evidence>
<organism evidence="2 3">
    <name type="scientific">Amycolatopsis umgeniensis</name>
    <dbReference type="NCBI Taxonomy" id="336628"/>
    <lineage>
        <taxon>Bacteria</taxon>
        <taxon>Bacillati</taxon>
        <taxon>Actinomycetota</taxon>
        <taxon>Actinomycetes</taxon>
        <taxon>Pseudonocardiales</taxon>
        <taxon>Pseudonocardiaceae</taxon>
        <taxon>Amycolatopsis</taxon>
    </lineage>
</organism>
<keyword evidence="3" id="KW-1185">Reference proteome</keyword>
<keyword evidence="1" id="KW-0732">Signal</keyword>
<reference evidence="2 3" key="1">
    <citation type="submission" date="2020-08" db="EMBL/GenBank/DDBJ databases">
        <title>Sequencing the genomes of 1000 actinobacteria strains.</title>
        <authorList>
            <person name="Klenk H.-P."/>
        </authorList>
    </citation>
    <scope>NUCLEOTIDE SEQUENCE [LARGE SCALE GENOMIC DNA]</scope>
    <source>
        <strain evidence="2 3">DSM 45272</strain>
    </source>
</reference>
<gene>
    <name evidence="2" type="ORF">HDA45_000982</name>
</gene>
<feature type="chain" id="PRO_5038733186" description="DUF5005 domain-containing protein" evidence="1">
    <location>
        <begin position="28"/>
        <end position="366"/>
    </location>
</feature>
<evidence type="ECO:0000313" key="3">
    <source>
        <dbReference type="Proteomes" id="UP000580861"/>
    </source>
</evidence>
<evidence type="ECO:0008006" key="4">
    <source>
        <dbReference type="Google" id="ProtNLM"/>
    </source>
</evidence>
<name>A0A841AWZ2_9PSEU</name>